<evidence type="ECO:0000313" key="1">
    <source>
        <dbReference type="EMBL" id="CAH4037746.1"/>
    </source>
</evidence>
<reference evidence="1" key="1">
    <citation type="submission" date="2022-05" db="EMBL/GenBank/DDBJ databases">
        <authorList>
            <person name="Okamura Y."/>
        </authorList>
    </citation>
    <scope>NUCLEOTIDE SEQUENCE</scope>
</reference>
<keyword evidence="2" id="KW-1185">Reference proteome</keyword>
<gene>
    <name evidence="1" type="ORF">PIBRA_LOCUS13381</name>
</gene>
<dbReference type="AlphaFoldDB" id="A0A9P0TX27"/>
<accession>A0A9P0TX27</accession>
<protein>
    <submittedName>
        <fullName evidence="1">Uncharacterized protein</fullName>
    </submittedName>
</protein>
<dbReference type="Proteomes" id="UP001152562">
    <property type="component" value="Unassembled WGS sequence"/>
</dbReference>
<dbReference type="EMBL" id="CALOZG010000085">
    <property type="protein sequence ID" value="CAH4037746.1"/>
    <property type="molecule type" value="Genomic_DNA"/>
</dbReference>
<evidence type="ECO:0000313" key="2">
    <source>
        <dbReference type="Proteomes" id="UP001152562"/>
    </source>
</evidence>
<name>A0A9P0TX27_PIEBR</name>
<sequence>MKIKVKSLIIENAALCDEVARVQENIQIVKDERKFLLCKLLEHENDTDSAQVYYRTDVMSISNGAKTKPKKRRSQEDSGKS</sequence>
<comment type="caution">
    <text evidence="1">The sequence shown here is derived from an EMBL/GenBank/DDBJ whole genome shotgun (WGS) entry which is preliminary data.</text>
</comment>
<proteinExistence type="predicted"/>
<organism evidence="1 2">
    <name type="scientific">Pieris brassicae</name>
    <name type="common">White butterfly</name>
    <name type="synonym">Large white butterfly</name>
    <dbReference type="NCBI Taxonomy" id="7116"/>
    <lineage>
        <taxon>Eukaryota</taxon>
        <taxon>Metazoa</taxon>
        <taxon>Ecdysozoa</taxon>
        <taxon>Arthropoda</taxon>
        <taxon>Hexapoda</taxon>
        <taxon>Insecta</taxon>
        <taxon>Pterygota</taxon>
        <taxon>Neoptera</taxon>
        <taxon>Endopterygota</taxon>
        <taxon>Lepidoptera</taxon>
        <taxon>Glossata</taxon>
        <taxon>Ditrysia</taxon>
        <taxon>Papilionoidea</taxon>
        <taxon>Pieridae</taxon>
        <taxon>Pierinae</taxon>
        <taxon>Pieris</taxon>
    </lineage>
</organism>